<dbReference type="EMBL" id="PTJO01000010">
    <property type="protein sequence ID" value="RNE48043.1"/>
    <property type="molecule type" value="Genomic_DNA"/>
</dbReference>
<gene>
    <name evidence="1" type="ORF">C5L39_10575</name>
</gene>
<name>A0A3M8K488_9CORY</name>
<dbReference type="AlphaFoldDB" id="A0A3M8K488"/>
<comment type="caution">
    <text evidence="1">The sequence shown here is derived from an EMBL/GenBank/DDBJ whole genome shotgun (WGS) entry which is preliminary data.</text>
</comment>
<accession>A0A3M8K488</accession>
<dbReference type="Proteomes" id="UP000266975">
    <property type="component" value="Unassembled WGS sequence"/>
</dbReference>
<evidence type="ECO:0000313" key="1">
    <source>
        <dbReference type="EMBL" id="RNE48043.1"/>
    </source>
</evidence>
<evidence type="ECO:0000313" key="2">
    <source>
        <dbReference type="Proteomes" id="UP000266975"/>
    </source>
</evidence>
<reference evidence="1 2" key="1">
    <citation type="submission" date="2018-02" db="EMBL/GenBank/DDBJ databases">
        <title>Corynebacterium alimpuense sp. nov., a marine obligate actinomycete isolated from sediments of Valparaiso bay, Chile.</title>
        <authorList>
            <person name="Claverias F."/>
            <person name="Gonzales-Siles L."/>
            <person name="Salva-Serra F."/>
            <person name="Inganaes E."/>
            <person name="Molin K."/>
            <person name="Cumsille A."/>
            <person name="Undabarrena A."/>
            <person name="Couve E."/>
            <person name="Moore E.R.B."/>
            <person name="Gomila M."/>
            <person name="Camara B."/>
        </authorList>
    </citation>
    <scope>NUCLEOTIDE SEQUENCE [LARGE SCALE GENOMIC DNA]</scope>
    <source>
        <strain evidence="1 2">CCUG 69366</strain>
    </source>
</reference>
<proteinExistence type="predicted"/>
<sequence length="104" mass="11647">MDGQGADTAEISESLKVKADPFVEFNGDNFQLSRSAEGNLNDSEISAVSANIHSTNEQIRRAEMMNLQQSWLGINQLFSEPRIAHLLKIQGKMECNFSQKEKMT</sequence>
<keyword evidence="2" id="KW-1185">Reference proteome</keyword>
<protein>
    <submittedName>
        <fullName evidence="1">Uncharacterized protein</fullName>
    </submittedName>
</protein>
<organism evidence="1 2">
    <name type="scientific">Corynebacterium alimapuense</name>
    <dbReference type="NCBI Taxonomy" id="1576874"/>
    <lineage>
        <taxon>Bacteria</taxon>
        <taxon>Bacillati</taxon>
        <taxon>Actinomycetota</taxon>
        <taxon>Actinomycetes</taxon>
        <taxon>Mycobacteriales</taxon>
        <taxon>Corynebacteriaceae</taxon>
        <taxon>Corynebacterium</taxon>
    </lineage>
</organism>